<feature type="region of interest" description="Disordered" evidence="6">
    <location>
        <begin position="483"/>
        <end position="521"/>
    </location>
</feature>
<keyword evidence="5" id="KW-0560">Oxidoreductase</keyword>
<dbReference type="SUPFAM" id="SSF56176">
    <property type="entry name" value="FAD-binding/transporter-associated domain-like"/>
    <property type="match status" value="1"/>
</dbReference>
<dbReference type="Gene3D" id="3.30.43.10">
    <property type="entry name" value="Uridine Diphospho-n-acetylenolpyruvylglucosamine Reductase, domain 2"/>
    <property type="match status" value="1"/>
</dbReference>
<comment type="similarity">
    <text evidence="2">Belongs to the oxygen-dependent FAD-linked oxidoreductase family.</text>
</comment>
<dbReference type="GO" id="GO:0016491">
    <property type="term" value="F:oxidoreductase activity"/>
    <property type="evidence" value="ECO:0007669"/>
    <property type="project" value="UniProtKB-KW"/>
</dbReference>
<evidence type="ECO:0000256" key="5">
    <source>
        <dbReference type="ARBA" id="ARBA00023002"/>
    </source>
</evidence>
<evidence type="ECO:0000259" key="8">
    <source>
        <dbReference type="PROSITE" id="PS51387"/>
    </source>
</evidence>
<dbReference type="PROSITE" id="PS51387">
    <property type="entry name" value="FAD_PCMH"/>
    <property type="match status" value="1"/>
</dbReference>
<name>A0A4P6FRV4_9MICO</name>
<dbReference type="PANTHER" id="PTHR42973">
    <property type="entry name" value="BINDING OXIDOREDUCTASE, PUTATIVE (AFU_ORTHOLOGUE AFUA_1G17690)-RELATED"/>
    <property type="match status" value="1"/>
</dbReference>
<keyword evidence="10" id="KW-1185">Reference proteome</keyword>
<reference evidence="9 10" key="1">
    <citation type="submission" date="2019-01" db="EMBL/GenBank/DDBJ databases">
        <title>Genome sequencing of strain FW100M-8.</title>
        <authorList>
            <person name="Heo J."/>
            <person name="Kim S.-J."/>
            <person name="Kim J.-S."/>
            <person name="Hong S.-B."/>
            <person name="Kwon S.-W."/>
        </authorList>
    </citation>
    <scope>NUCLEOTIDE SEQUENCE [LARGE SCALE GENOMIC DNA]</scope>
    <source>
        <strain evidence="9 10">FW100M-8</strain>
    </source>
</reference>
<evidence type="ECO:0000313" key="9">
    <source>
        <dbReference type="EMBL" id="QAY73268.1"/>
    </source>
</evidence>
<dbReference type="InterPro" id="IPR016169">
    <property type="entry name" value="FAD-bd_PCMH_sub2"/>
</dbReference>
<evidence type="ECO:0000256" key="2">
    <source>
        <dbReference type="ARBA" id="ARBA00005466"/>
    </source>
</evidence>
<dbReference type="PANTHER" id="PTHR42973:SF39">
    <property type="entry name" value="FAD-BINDING PCMH-TYPE DOMAIN-CONTAINING PROTEIN"/>
    <property type="match status" value="1"/>
</dbReference>
<dbReference type="OrthoDB" id="9775082at2"/>
<feature type="transmembrane region" description="Helical" evidence="7">
    <location>
        <begin position="251"/>
        <end position="270"/>
    </location>
</feature>
<keyword evidence="7" id="KW-0472">Membrane</keyword>
<dbReference type="Pfam" id="PF01565">
    <property type="entry name" value="FAD_binding_4"/>
    <property type="match status" value="1"/>
</dbReference>
<dbReference type="EMBL" id="CP035491">
    <property type="protein sequence ID" value="QAY73268.1"/>
    <property type="molecule type" value="Genomic_DNA"/>
</dbReference>
<feature type="transmembrane region" description="Helical" evidence="7">
    <location>
        <begin position="139"/>
        <end position="156"/>
    </location>
</feature>
<feature type="transmembrane region" description="Helical" evidence="7">
    <location>
        <begin position="228"/>
        <end position="245"/>
    </location>
</feature>
<dbReference type="AlphaFoldDB" id="A0A4P6FRV4"/>
<dbReference type="Gene3D" id="3.30.465.10">
    <property type="match status" value="1"/>
</dbReference>
<dbReference type="GO" id="GO:0071949">
    <property type="term" value="F:FAD binding"/>
    <property type="evidence" value="ECO:0007669"/>
    <property type="project" value="InterPro"/>
</dbReference>
<protein>
    <submittedName>
        <fullName evidence="9">FAD-binding oxidoreductase</fullName>
    </submittedName>
</protein>
<gene>
    <name evidence="9" type="ORF">ET445_07835</name>
</gene>
<accession>A0A4P6FRV4</accession>
<evidence type="ECO:0000256" key="1">
    <source>
        <dbReference type="ARBA" id="ARBA00001974"/>
    </source>
</evidence>
<dbReference type="InterPro" id="IPR016166">
    <property type="entry name" value="FAD-bd_PCMH"/>
</dbReference>
<evidence type="ECO:0000256" key="4">
    <source>
        <dbReference type="ARBA" id="ARBA00022827"/>
    </source>
</evidence>
<organism evidence="9 10">
    <name type="scientific">Agromyces protaetiae</name>
    <dbReference type="NCBI Taxonomy" id="2509455"/>
    <lineage>
        <taxon>Bacteria</taxon>
        <taxon>Bacillati</taxon>
        <taxon>Actinomycetota</taxon>
        <taxon>Actinomycetes</taxon>
        <taxon>Micrococcales</taxon>
        <taxon>Microbacteriaceae</taxon>
        <taxon>Agromyces</taxon>
    </lineage>
</organism>
<comment type="cofactor">
    <cofactor evidence="1">
        <name>FAD</name>
        <dbReference type="ChEBI" id="CHEBI:57692"/>
    </cofactor>
</comment>
<dbReference type="Proteomes" id="UP000291259">
    <property type="component" value="Chromosome"/>
</dbReference>
<feature type="domain" description="FAD-binding PCMH-type" evidence="8">
    <location>
        <begin position="312"/>
        <end position="482"/>
    </location>
</feature>
<feature type="transmembrane region" description="Helical" evidence="7">
    <location>
        <begin position="81"/>
        <end position="101"/>
    </location>
</feature>
<dbReference type="InterPro" id="IPR016167">
    <property type="entry name" value="FAD-bd_PCMH_sub1"/>
</dbReference>
<dbReference type="InterPro" id="IPR006094">
    <property type="entry name" value="Oxid_FAD_bind_N"/>
</dbReference>
<evidence type="ECO:0000313" key="10">
    <source>
        <dbReference type="Proteomes" id="UP000291259"/>
    </source>
</evidence>
<keyword evidence="7" id="KW-0812">Transmembrane</keyword>
<evidence type="ECO:0000256" key="6">
    <source>
        <dbReference type="SAM" id="MobiDB-lite"/>
    </source>
</evidence>
<dbReference type="InterPro" id="IPR036318">
    <property type="entry name" value="FAD-bd_PCMH-like_sf"/>
</dbReference>
<sequence length="521" mass="51520">MTSFTPAAGHARPVRTARPAARDRLVATPVVAGVRSVAVGLAAPVATAAAAAGAVAVGGGAAFDVAAGVSPTSAGVVGAGAAPAVALGLFGVGIAVALVVGTRSSDRSGRRRGTALGLGFIAAAVLVSSLVGFVAVGGLLAGVGVVAVAMAAPAWLRDIRMPRSAVSALSLVSVAAGAAAGVFAPWPSVVVLVLAAALFAVVAPETVPGPQTPTWGFPAKPDLRGRGASVAVIALVAVVAPFAFLPLAPAAVGAGVVAVGVAFAVVAVAVQAGAEVSRRRAAAGAATSARVVLARPGTRAHKAATRAFDPTEKLRPARAVVATTADEVAAAVREADALGIGVRMHTTGHASASSSDMSQELLVKVRLDGGVTVDVERKLVRIPAGTQWRDVVAAAAPHGLAVPHGSSGHVGVVGYISRGGLSAYGRTTGVAANHLESVELVTADGQVVTASREVEPDLFYAVRGGGGGFGVITAVTVRAFDPGRSSRAPRCGRCPTRARSPRRGPNGRRTPRATSRRRSAS</sequence>
<keyword evidence="7" id="KW-1133">Transmembrane helix</keyword>
<feature type="transmembrane region" description="Helical" evidence="7">
    <location>
        <begin position="113"/>
        <end position="133"/>
    </location>
</feature>
<evidence type="ECO:0000256" key="7">
    <source>
        <dbReference type="SAM" id="Phobius"/>
    </source>
</evidence>
<dbReference type="InterPro" id="IPR050416">
    <property type="entry name" value="FAD-linked_Oxidoreductase"/>
</dbReference>
<keyword evidence="3" id="KW-0285">Flavoprotein</keyword>
<keyword evidence="4" id="KW-0274">FAD</keyword>
<feature type="compositionally biased region" description="Basic residues" evidence="6">
    <location>
        <begin position="499"/>
        <end position="521"/>
    </location>
</feature>
<feature type="transmembrane region" description="Helical" evidence="7">
    <location>
        <begin position="165"/>
        <end position="183"/>
    </location>
</feature>
<evidence type="ECO:0000256" key="3">
    <source>
        <dbReference type="ARBA" id="ARBA00022630"/>
    </source>
</evidence>
<proteinExistence type="inferred from homology"/>
<dbReference type="KEGG" id="agf:ET445_07835"/>
<dbReference type="RefSeq" id="WP_129190346.1">
    <property type="nucleotide sequence ID" value="NZ_CP035491.1"/>
</dbReference>